<feature type="domain" description="AAA" evidence="1">
    <location>
        <begin position="141"/>
        <end position="320"/>
    </location>
</feature>
<dbReference type="InterPro" id="IPR027417">
    <property type="entry name" value="P-loop_NTPase"/>
</dbReference>
<comment type="caution">
    <text evidence="2">The sequence shown here is derived from an EMBL/GenBank/DDBJ whole genome shotgun (WGS) entry which is preliminary data.</text>
</comment>
<dbReference type="STRING" id="36856.ATB98_16530"/>
<evidence type="ECO:0000313" key="2">
    <source>
        <dbReference type="EMBL" id="OAP49491.1"/>
    </source>
</evidence>
<dbReference type="Pfam" id="PF13614">
    <property type="entry name" value="AAA_31"/>
    <property type="match status" value="1"/>
</dbReference>
<dbReference type="InterPro" id="IPR025669">
    <property type="entry name" value="AAA_dom"/>
</dbReference>
<keyword evidence="3" id="KW-1185">Reference proteome</keyword>
<dbReference type="EMBL" id="LNQB01000054">
    <property type="protein sequence ID" value="OAP49491.1"/>
    <property type="molecule type" value="Genomic_DNA"/>
</dbReference>
<dbReference type="AlphaFoldDB" id="A0A178YQD2"/>
<dbReference type="NCBIfam" id="TIGR03453">
    <property type="entry name" value="partition_RepA"/>
    <property type="match status" value="1"/>
</dbReference>
<dbReference type="Proteomes" id="UP000078507">
    <property type="component" value="Unassembled WGS sequence"/>
</dbReference>
<protein>
    <submittedName>
        <fullName evidence="2">Plasmid partitioning protein RepA</fullName>
    </submittedName>
</protein>
<dbReference type="InterPro" id="IPR050678">
    <property type="entry name" value="DNA_Partitioning_ATPase"/>
</dbReference>
<organism evidence="2 3">
    <name type="scientific">Sinorhizobium saheli</name>
    <dbReference type="NCBI Taxonomy" id="36856"/>
    <lineage>
        <taxon>Bacteria</taxon>
        <taxon>Pseudomonadati</taxon>
        <taxon>Pseudomonadota</taxon>
        <taxon>Alphaproteobacteria</taxon>
        <taxon>Hyphomicrobiales</taxon>
        <taxon>Rhizobiaceae</taxon>
        <taxon>Sinorhizobium/Ensifer group</taxon>
        <taxon>Sinorhizobium</taxon>
    </lineage>
</organism>
<dbReference type="CDD" id="cd02042">
    <property type="entry name" value="ParAB_family"/>
    <property type="match status" value="1"/>
</dbReference>
<dbReference type="OrthoDB" id="9777757at2"/>
<dbReference type="Gene3D" id="3.40.50.300">
    <property type="entry name" value="P-loop containing nucleotide triphosphate hydrolases"/>
    <property type="match status" value="1"/>
</dbReference>
<evidence type="ECO:0000313" key="3">
    <source>
        <dbReference type="Proteomes" id="UP000078507"/>
    </source>
</evidence>
<dbReference type="InterPro" id="IPR017818">
    <property type="entry name" value="Plasmid_partition_RepA"/>
</dbReference>
<reference evidence="2 3" key="1">
    <citation type="submission" date="2015-11" db="EMBL/GenBank/DDBJ databases">
        <title>Ensifer anhuiense sp. nov., an effective nitrogen fixation bacterium with Glycine soja.</title>
        <authorList>
            <person name="Yan H."/>
            <person name="Chen W."/>
        </authorList>
    </citation>
    <scope>NUCLEOTIDE SEQUENCE [LARGE SCALE GENOMIC DNA]</scope>
    <source>
        <strain evidence="2 3">LMG 7837</strain>
    </source>
</reference>
<accession>A0A178YQD2</accession>
<evidence type="ECO:0000259" key="1">
    <source>
        <dbReference type="Pfam" id="PF13614"/>
    </source>
</evidence>
<proteinExistence type="predicted"/>
<dbReference type="NCBIfam" id="NF010443">
    <property type="entry name" value="PRK13869.1"/>
    <property type="match status" value="1"/>
</dbReference>
<dbReference type="PANTHER" id="PTHR13696">
    <property type="entry name" value="P-LOOP CONTAINING NUCLEOSIDE TRIPHOSPHATE HYDROLASE"/>
    <property type="match status" value="1"/>
</dbReference>
<sequence>MDMTASAAVAATASGGGEIASAGYRRPADEAIAQDARALSEQLKAMRDRLFPPLATKTLRSFTSGEAARLIGVSDGYLRQLSLAGEGPQPDTGLGGRRSYSLSDINALRQHLAEQALAKGNGAKARGYLKWRDPARGEHLQVISVTNFKGGSGKTTSSVHLAQYLALTGHRVLAVDLDPQASLSALFGYQPELDLTGNDTLYGAIRYDAEARPLKDIIRKTYFDGLDLVPGNLELQEFEHTTPQALSARQNGADAGPLFFARVQTALASVADDYDVVVIDCPPQLGYLTLSALCASTSVIVTVHPQMLDVASMNQFLYMTSDLLSVVREAGGELNFDFLRYLVTRFEPNDGPQAQIVGFMRSLFGDRVLTSAMVKSTAISDAGLTKQTLYEVGRENFTRATYDRAIESLNAVNGEIEALIHAAWRR</sequence>
<dbReference type="RefSeq" id="WP_066869292.1">
    <property type="nucleotide sequence ID" value="NZ_LNQB01000054.1"/>
</dbReference>
<name>A0A178YQD2_SINSA</name>
<gene>
    <name evidence="2" type="ORF">ATB98_16530</name>
</gene>
<dbReference type="SUPFAM" id="SSF52540">
    <property type="entry name" value="P-loop containing nucleoside triphosphate hydrolases"/>
    <property type="match status" value="1"/>
</dbReference>
<dbReference type="PANTHER" id="PTHR13696:SF52">
    <property type="entry name" value="PARA FAMILY PROTEIN CT_582"/>
    <property type="match status" value="1"/>
</dbReference>